<dbReference type="InterPro" id="IPR011990">
    <property type="entry name" value="TPR-like_helical_dom_sf"/>
</dbReference>
<name>A0A512B8G5_9BACT</name>
<dbReference type="Proteomes" id="UP000321513">
    <property type="component" value="Unassembled WGS sequence"/>
</dbReference>
<feature type="chain" id="PRO_5021700511" evidence="2">
    <location>
        <begin position="24"/>
        <end position="576"/>
    </location>
</feature>
<dbReference type="PANTHER" id="PTHR45588:SF1">
    <property type="entry name" value="WW DOMAIN-CONTAINING PROTEIN"/>
    <property type="match status" value="1"/>
</dbReference>
<dbReference type="OrthoDB" id="9778494at2"/>
<sequence length="576" mass="64737">MRKMPILLTVIAAFISAAAFKKAQLKEVDTPQTIQSILRQKAFSIRCSPLYIPTGEDMIPALSGWGNYSWKITTASDSAQFYFDQGINMYYAFHIIESRASFQKAIYFDSTCAMAWWGKALAFGPNINDFGYQRPSEAYSSAVKAKQLSSNCLQLEKDLIDAIAVRYSRDTATDQSKLNVFYRDEMAKVYKAHSSNVDVNALYADALMLLHPWDLYDHNYQPKKWTPELVQVIKQALTLNAKHPGANHYFIHAVEASSRPADALRSAELLSESMPSVSHITHMPSHIFIRTGYYNKGIQVNDKAVEGYAKYSASFAPTTENIALYSLHNLHMKLNCAQMAGNYKEAMDGSKELSKQIPAFYLTIPGALGNLVQYLDQSKLFTDVRFGKWDEILTTSIVDSLPYTGLLQQFARGVAFARKNKLSEARASLIALQLKMKNETLKEPLVPFNSAYSSAVIAEQLLMGIIAEEQHDYTTAITHFQLAVDAEDKLIYNEPRDWLLPSRQYLGNVLLKAKKYTMAEEVFKKDLSINPNNGWSLTGLKTVYTSTRNAAALASTNARLKNAWLIKDTEIKQAVF</sequence>
<keyword evidence="2" id="KW-0732">Signal</keyword>
<feature type="signal peptide" evidence="2">
    <location>
        <begin position="1"/>
        <end position="23"/>
    </location>
</feature>
<organism evidence="3 4">
    <name type="scientific">Segetibacter aerophilus</name>
    <dbReference type="NCBI Taxonomy" id="670293"/>
    <lineage>
        <taxon>Bacteria</taxon>
        <taxon>Pseudomonadati</taxon>
        <taxon>Bacteroidota</taxon>
        <taxon>Chitinophagia</taxon>
        <taxon>Chitinophagales</taxon>
        <taxon>Chitinophagaceae</taxon>
        <taxon>Segetibacter</taxon>
    </lineage>
</organism>
<dbReference type="SMART" id="SM00028">
    <property type="entry name" value="TPR"/>
    <property type="match status" value="2"/>
</dbReference>
<dbReference type="SUPFAM" id="SSF48452">
    <property type="entry name" value="TPR-like"/>
    <property type="match status" value="1"/>
</dbReference>
<evidence type="ECO:0000256" key="1">
    <source>
        <dbReference type="PROSITE-ProRule" id="PRU00339"/>
    </source>
</evidence>
<dbReference type="EMBL" id="BJYT01000002">
    <property type="protein sequence ID" value="GEO08209.1"/>
    <property type="molecule type" value="Genomic_DNA"/>
</dbReference>
<keyword evidence="4" id="KW-1185">Reference proteome</keyword>
<protein>
    <submittedName>
        <fullName evidence="3">Uncharacterized protein</fullName>
    </submittedName>
</protein>
<accession>A0A512B8G5</accession>
<keyword evidence="1" id="KW-0802">TPR repeat</keyword>
<evidence type="ECO:0000256" key="2">
    <source>
        <dbReference type="SAM" id="SignalP"/>
    </source>
</evidence>
<proteinExistence type="predicted"/>
<gene>
    <name evidence="3" type="ORF">SAE01_07050</name>
</gene>
<comment type="caution">
    <text evidence="3">The sequence shown here is derived from an EMBL/GenBank/DDBJ whole genome shotgun (WGS) entry which is preliminary data.</text>
</comment>
<dbReference type="Gene3D" id="1.25.40.10">
    <property type="entry name" value="Tetratricopeptide repeat domain"/>
    <property type="match status" value="2"/>
</dbReference>
<feature type="repeat" description="TPR" evidence="1">
    <location>
        <begin position="500"/>
        <end position="533"/>
    </location>
</feature>
<dbReference type="PANTHER" id="PTHR45588">
    <property type="entry name" value="TPR DOMAIN-CONTAINING PROTEIN"/>
    <property type="match status" value="1"/>
</dbReference>
<dbReference type="InterPro" id="IPR019734">
    <property type="entry name" value="TPR_rpt"/>
</dbReference>
<evidence type="ECO:0000313" key="4">
    <source>
        <dbReference type="Proteomes" id="UP000321513"/>
    </source>
</evidence>
<reference evidence="3 4" key="1">
    <citation type="submission" date="2019-07" db="EMBL/GenBank/DDBJ databases">
        <title>Whole genome shotgun sequence of Segetibacter aerophilus NBRC 106135.</title>
        <authorList>
            <person name="Hosoyama A."/>
            <person name="Uohara A."/>
            <person name="Ohji S."/>
            <person name="Ichikawa N."/>
        </authorList>
    </citation>
    <scope>NUCLEOTIDE SEQUENCE [LARGE SCALE GENOMIC DNA]</scope>
    <source>
        <strain evidence="3 4">NBRC 106135</strain>
    </source>
</reference>
<dbReference type="PROSITE" id="PS50005">
    <property type="entry name" value="TPR"/>
    <property type="match status" value="1"/>
</dbReference>
<dbReference type="AlphaFoldDB" id="A0A512B8G5"/>
<evidence type="ECO:0000313" key="3">
    <source>
        <dbReference type="EMBL" id="GEO08209.1"/>
    </source>
</evidence>